<comment type="subcellular location">
    <subcellularLocation>
        <location evidence="2">Cytoplasm</location>
        <location evidence="2">Cell cortex</location>
    </subcellularLocation>
    <subcellularLocation>
        <location evidence="1">Cytoplasm</location>
        <location evidence="1">Cytoskeleton</location>
    </subcellularLocation>
</comment>
<dbReference type="FunFam" id="2.30.30.40:FF:000154">
    <property type="entry name" value="Alpha spectrin, isoform C"/>
    <property type="match status" value="1"/>
</dbReference>
<dbReference type="FunCoup" id="A0A7M7JDD2">
    <property type="interactions" value="1049"/>
</dbReference>
<keyword evidence="13" id="KW-0206">Cytoskeleton</keyword>
<dbReference type="InterPro" id="IPR018247">
    <property type="entry name" value="EF_Hand_1_Ca_BS"/>
</dbReference>
<dbReference type="SUPFAM" id="SSF50044">
    <property type="entry name" value="SH3-domain"/>
    <property type="match status" value="1"/>
</dbReference>
<keyword evidence="6" id="KW-0963">Cytoplasm</keyword>
<dbReference type="RefSeq" id="XP_022644755.1">
    <property type="nucleotide sequence ID" value="XM_022789020.1"/>
</dbReference>
<dbReference type="GO" id="GO:0045170">
    <property type="term" value="C:spectrosome"/>
    <property type="evidence" value="ECO:0007669"/>
    <property type="project" value="UniProtKB-ARBA"/>
</dbReference>
<organism evidence="18 19">
    <name type="scientific">Varroa destructor</name>
    <name type="common">Honeybee mite</name>
    <dbReference type="NCBI Taxonomy" id="109461"/>
    <lineage>
        <taxon>Eukaryota</taxon>
        <taxon>Metazoa</taxon>
        <taxon>Ecdysozoa</taxon>
        <taxon>Arthropoda</taxon>
        <taxon>Chelicerata</taxon>
        <taxon>Arachnida</taxon>
        <taxon>Acari</taxon>
        <taxon>Parasitiformes</taxon>
        <taxon>Mesostigmata</taxon>
        <taxon>Gamasina</taxon>
        <taxon>Dermanyssoidea</taxon>
        <taxon>Varroidae</taxon>
        <taxon>Varroa</taxon>
    </lineage>
</organism>
<dbReference type="InterPro" id="IPR002048">
    <property type="entry name" value="EF_hand_dom"/>
</dbReference>
<dbReference type="SUPFAM" id="SSF47473">
    <property type="entry name" value="EF-hand"/>
    <property type="match status" value="1"/>
</dbReference>
<name>A0A7M7JDD2_VARDE</name>
<dbReference type="InterPro" id="IPR035825">
    <property type="entry name" value="Alpha_Spectrin_SH3"/>
</dbReference>
<dbReference type="InterPro" id="IPR011992">
    <property type="entry name" value="EF-hand-dom_pair"/>
</dbReference>
<dbReference type="GO" id="GO:0051693">
    <property type="term" value="P:actin filament capping"/>
    <property type="evidence" value="ECO:0007669"/>
    <property type="project" value="UniProtKB-KW"/>
</dbReference>
<dbReference type="FunFam" id="1.10.238.10:FF:000020">
    <property type="entry name" value="spectrin alpha chain, non-erythrocytic 1"/>
    <property type="match status" value="1"/>
</dbReference>
<evidence type="ECO:0000256" key="10">
    <source>
        <dbReference type="ARBA" id="ARBA00022837"/>
    </source>
</evidence>
<dbReference type="InterPro" id="IPR014837">
    <property type="entry name" value="EF-hand_Ca_insen"/>
</dbReference>
<dbReference type="SMART" id="SM00150">
    <property type="entry name" value="SPEC"/>
    <property type="match status" value="20"/>
</dbReference>
<dbReference type="Gene3D" id="1.20.58.60">
    <property type="match status" value="20"/>
</dbReference>
<feature type="coiled-coil region" evidence="15">
    <location>
        <begin position="2187"/>
        <end position="2214"/>
    </location>
</feature>
<keyword evidence="15" id="KW-0175">Coiled coil</keyword>
<dbReference type="Pfam" id="PF00435">
    <property type="entry name" value="Spectrin"/>
    <property type="match status" value="20"/>
</dbReference>
<feature type="domain" description="EF-hand" evidence="17">
    <location>
        <begin position="2315"/>
        <end position="2350"/>
    </location>
</feature>
<dbReference type="GO" id="GO:0005938">
    <property type="term" value="C:cell cortex"/>
    <property type="evidence" value="ECO:0007669"/>
    <property type="project" value="UniProtKB-SubCell"/>
</dbReference>
<evidence type="ECO:0000256" key="4">
    <source>
        <dbReference type="ARBA" id="ARBA00022443"/>
    </source>
</evidence>
<keyword evidence="10" id="KW-0106">Calcium</keyword>
<dbReference type="InParanoid" id="A0A7M7JDD2"/>
<dbReference type="Proteomes" id="UP000594260">
    <property type="component" value="Unplaced"/>
</dbReference>
<evidence type="ECO:0000256" key="12">
    <source>
        <dbReference type="ARBA" id="ARBA00023203"/>
    </source>
</evidence>
<dbReference type="GO" id="GO:0016199">
    <property type="term" value="P:axon midline choice point recognition"/>
    <property type="evidence" value="ECO:0007669"/>
    <property type="project" value="UniProtKB-ARBA"/>
</dbReference>
<dbReference type="PROSITE" id="PS50222">
    <property type="entry name" value="EF_HAND_2"/>
    <property type="match status" value="2"/>
</dbReference>
<dbReference type="EnsemblMetazoa" id="XM_022789021">
    <property type="protein sequence ID" value="XP_022644756"/>
    <property type="gene ID" value="LOC111243447"/>
</dbReference>
<dbReference type="OrthoDB" id="6018565at2759"/>
<dbReference type="PRINTS" id="PR00452">
    <property type="entry name" value="SH3DOMAIN"/>
</dbReference>
<dbReference type="EnsemblMetazoa" id="XM_022789020">
    <property type="protein sequence ID" value="XP_022644755"/>
    <property type="gene ID" value="LOC111243447"/>
</dbReference>
<evidence type="ECO:0000256" key="5">
    <source>
        <dbReference type="ARBA" id="ARBA00022467"/>
    </source>
</evidence>
<evidence type="ECO:0000256" key="6">
    <source>
        <dbReference type="ARBA" id="ARBA00022490"/>
    </source>
</evidence>
<feature type="coiled-coil region" evidence="15">
    <location>
        <begin position="296"/>
        <end position="323"/>
    </location>
</feature>
<dbReference type="PANTHER" id="PTHR11915">
    <property type="entry name" value="SPECTRIN/FILAMIN RELATED CYTOSKELETAL PROTEIN"/>
    <property type="match status" value="1"/>
</dbReference>
<evidence type="ECO:0000256" key="1">
    <source>
        <dbReference type="ARBA" id="ARBA00004245"/>
    </source>
</evidence>
<dbReference type="FunFam" id="1.20.58.60:FF:000013">
    <property type="entry name" value="Spectrin alpha chain, non-erythrocytic 1"/>
    <property type="match status" value="2"/>
</dbReference>
<dbReference type="GO" id="GO:0042062">
    <property type="term" value="P:long-term strengthening of neuromuscular junction"/>
    <property type="evidence" value="ECO:0007669"/>
    <property type="project" value="UniProtKB-ARBA"/>
</dbReference>
<proteinExistence type="inferred from homology"/>
<keyword evidence="5" id="KW-0117">Actin capping</keyword>
<dbReference type="GO" id="GO:0008017">
    <property type="term" value="F:microtubule binding"/>
    <property type="evidence" value="ECO:0007669"/>
    <property type="project" value="UniProtKB-ARBA"/>
</dbReference>
<dbReference type="InterPro" id="IPR001452">
    <property type="entry name" value="SH3_domain"/>
</dbReference>
<dbReference type="PROSITE" id="PS00018">
    <property type="entry name" value="EF_HAND_1"/>
    <property type="match status" value="2"/>
</dbReference>
<dbReference type="SMART" id="SM01184">
    <property type="entry name" value="efhand_Ca_insen"/>
    <property type="match status" value="1"/>
</dbReference>
<evidence type="ECO:0000256" key="7">
    <source>
        <dbReference type="ARBA" id="ARBA00022553"/>
    </source>
</evidence>
<evidence type="ECO:0000256" key="15">
    <source>
        <dbReference type="SAM" id="Coils"/>
    </source>
</evidence>
<dbReference type="GO" id="GO:0005856">
    <property type="term" value="C:cytoskeleton"/>
    <property type="evidence" value="ECO:0007669"/>
    <property type="project" value="UniProtKB-SubCell"/>
</dbReference>
<evidence type="ECO:0000256" key="13">
    <source>
        <dbReference type="ARBA" id="ARBA00023212"/>
    </source>
</evidence>
<dbReference type="PRINTS" id="PR01887">
    <property type="entry name" value="SPECTRNALPHA"/>
</dbReference>
<evidence type="ECO:0000256" key="8">
    <source>
        <dbReference type="ARBA" id="ARBA00022723"/>
    </source>
</evidence>
<keyword evidence="8" id="KW-0479">Metal-binding</keyword>
<dbReference type="InterPro" id="IPR036028">
    <property type="entry name" value="SH3-like_dom_sf"/>
</dbReference>
<evidence type="ECO:0000259" key="16">
    <source>
        <dbReference type="PROSITE" id="PS50002"/>
    </source>
</evidence>
<evidence type="ECO:0000256" key="11">
    <source>
        <dbReference type="ARBA" id="ARBA00022860"/>
    </source>
</evidence>
<dbReference type="GO" id="GO:0003779">
    <property type="term" value="F:actin binding"/>
    <property type="evidence" value="ECO:0007669"/>
    <property type="project" value="UniProtKB-KW"/>
</dbReference>
<dbReference type="FunFam" id="1.20.58.60:FF:000020">
    <property type="entry name" value="Spectrin alpha chain, non-erythrocytic 1"/>
    <property type="match status" value="5"/>
</dbReference>
<dbReference type="GO" id="GO:0048790">
    <property type="term" value="P:maintenance of presynaptic active zone structure"/>
    <property type="evidence" value="ECO:0007669"/>
    <property type="project" value="UniProtKB-ARBA"/>
</dbReference>
<dbReference type="Pfam" id="PF08726">
    <property type="entry name" value="EFhand_Ca_insen"/>
    <property type="match status" value="1"/>
</dbReference>
<keyword evidence="11" id="KW-0112">Calmodulin-binding</keyword>
<protein>
    <recommendedName>
        <fullName evidence="20">Spectrin alpha chain</fullName>
    </recommendedName>
</protein>
<sequence>MEGTPVAPKDIKVLETVEDIQERRSQVLGRYADFKNQAHERRNRLEEARRFQYFKRDADELEGWIYEKLQAASDESYKDPTNLQAKIQKHQAFEAEVAAHSNAIVVLDNTGMEMIKHGHFASEVIKQRLDELHRLWELLLSKLADKGLKLQQALVLVQFLRHWDEVMFWISDKESFVATSDDFGHDLEHVELLQRKFDEFQKDMASQEIRVQQVNEQADKLVGDSHPEQELIISKKSELNAAWSKLKKLALKRQERLFGAHEMQRFNRDADETIAWIAEKAQLLSSDDFGRDLVSVQTLQRRHEGLERDLAALEDKVIALGHEAGKLANEQPDEAAADAIRSKHSEIVQNWEELKRAAQERRRKLDESYGLHRFLADFRDLISWMHDMKAIMSADELAKDVAGAEGLLERHQEHKGEIDAREDSFRLTAEAGQMLIDQKHYASDNVKEKLVQLAEEKMALLSLWEERRILYEQCMDLQLFYRDTEQADTWMAKQEAFLGNTDLGDSLDSVEALLKKHDDFEKSLHAQEEKIKALDEFATKLIQSNHYAAAEVGQRRNALLKRRQALVEAAAKRHALLDESYKLQQFETDVDETKGWINEKLKNATDESYLDPTNLQGKLQKHQNFEQELSANKSRIDEIVSTGKQLVEQKHFASDTIQQRMEMIMQLWSSLVEATERKGTKLTEASDQQSFNRGVEDIEVWLSEVEGQLMSEDYGKDLTSVQNLLKKHALIEADVASHGDRVENSLGAANKFVERGHFDAPNIIAKQEALRNRYTSLQKPLAERRRRLEESMAIHQLLRDMDDEESWIREKEPIAASTNRGRDLIGVQNLIKKHQAVLSEIANHEPRVSAVTEAAEKMAAKTQSPAVSSKLADLQEKWQLLKDRATRRRQDLEDSLQAQQYFADANEAESWIREKEPIVLSTDFGKDEDSAEALLKKHEALMADLEAFANSVSALREQAKACRQQEAPVVDQAGKEFVVALYDYTEKSPREVSMKKGDVLTLLNSNNKDWWKVEVNDRQGFVPAAYVKRLDHSGLSASKQHLAGETSIAARQAQIESQYANLLSRGHERANKLRESCKAFSLVREAAELAQWIRDKEQVAQVQEVGEDLEQVEVLQKKFDDFMADLKANEVRLAEMNDIASRLMTLGQTEAANKIQTQIDELNDKWKNLEVVTHQRASQLGSAHEVQRFQRDADETKDWIQEKEEGLDTDDFGHDLRSVQALQRKHDGLERDLAALGERIRSLDETSKRLTKSHPDSAQTTFSKQKEIIEQWTQLTTKAQLRKEKLMDSYDLQRFLADFRDLMSWINSMHALVSSDELANDVTGAEALLERHLEHRTEIDARQGTFQAFEQFGQQLLRNAHYASPQIQDKLDKMAEAREALEKAWQARRTRVEECLDLQLFYRDCEQAENWMASREAFLRSDDMGGDNVEALIKKHEDFDKAISAQEEKIATLCNLADKLISAEHYAAEDIDAKKKQVLNRWAHLKDALIDKRSKLGESQTLQQFSRDADEIENWITEKLAMATDESYRDPANIQSKHQKHQAFEAELAANADRIQAVMGNGQHLIDQKQCQGSEEAVHKRLESIAEQWEFLTKKSSEKSVKLKEANKQRTFNAAVKDIDFWLGEVESLLKSEDSGKDLASVQNLMKKHQMVEADVMAHEDRVKDMNELADALVESGQFDPAAVQEKRRDINERYERVKTLATYRRSRLNEANTLQQFLRDIADEESWIKEKKLLVGSDDYGRDLTGVENLKKKHKRLVNELLSHEPAIQQVEEAGQKLMQESNLGVPEIESRLQQLQLSWQQLKQLSEERGDKLDQSLTYQQFLTKVEEEEAWIQEKQQLLHVQDYGDTMAAVQGLLKKHEAFESDLGVHRERCADIRAAGDQLIGEGNHHAGAISQRMQQLANRLDQLEATAINRKNKLIDNSAFLQFMWKADVVESWIGDKEIHVRGEDFGRDLSSVQTLLTKQETFDAGLSAFEHEGIHSITDLKDQLVNANHEQKNNIIKRHDHVLSRWHNLRGASEARKAKLIQMLEQYKQIEELFLTFAKKASAFNSWFENAEEDLTDPVRCNSLEEIAALREAHSQFQASLSSAQADFDALAALDVRIKNFNVGTNPYTWFTMEALEETWKNLQKIIHERDNELTKEAHRQQENDKLRREFALNANAFHAWLTETRMWLLDGSSMMEGNGTLEAQLEATRRKAQEVKAKRIDLKRIEDLGAKLEEHLILDNRYTEHSTVGLAQQWDQLDQLGMRMQHNLEQQIQARNQSGVSEDALKEFSMMFKHFDKDKSGKLNHHEFKSCLRALGYDLPMVEEGQPDPEFENILNAVDPNRDGYVSLQEYMAFMISRETENVRSSEEIENAFRAITSGERAYVTADELYANLSKEMADYCVARMKSYVEPKTGREISGAYDYVDFTRTLFQN</sequence>
<dbReference type="GO" id="GO:0005509">
    <property type="term" value="F:calcium ion binding"/>
    <property type="evidence" value="ECO:0007669"/>
    <property type="project" value="InterPro"/>
</dbReference>
<evidence type="ECO:0000256" key="3">
    <source>
        <dbReference type="ARBA" id="ARBA00006826"/>
    </source>
</evidence>
<dbReference type="Pfam" id="PF13499">
    <property type="entry name" value="EF-hand_7"/>
    <property type="match status" value="1"/>
</dbReference>
<dbReference type="InterPro" id="IPR002017">
    <property type="entry name" value="Spectrin_repeat"/>
</dbReference>
<dbReference type="InterPro" id="IPR018159">
    <property type="entry name" value="Spectrin/alpha-actinin"/>
</dbReference>
<keyword evidence="9" id="KW-0677">Repeat</keyword>
<dbReference type="Pfam" id="PF00018">
    <property type="entry name" value="SH3_1"/>
    <property type="match status" value="1"/>
</dbReference>
<feature type="domain" description="SH3" evidence="16">
    <location>
        <begin position="973"/>
        <end position="1032"/>
    </location>
</feature>
<dbReference type="SMART" id="SM00054">
    <property type="entry name" value="EFh"/>
    <property type="match status" value="2"/>
</dbReference>
<keyword evidence="4 14" id="KW-0728">SH3 domain</keyword>
<evidence type="ECO:0008006" key="20">
    <source>
        <dbReference type="Google" id="ProtNLM"/>
    </source>
</evidence>
<dbReference type="SMART" id="SM00326">
    <property type="entry name" value="SH3"/>
    <property type="match status" value="1"/>
</dbReference>
<dbReference type="CDD" id="cd00051">
    <property type="entry name" value="EFh"/>
    <property type="match status" value="1"/>
</dbReference>
<dbReference type="SUPFAM" id="SSF46966">
    <property type="entry name" value="Spectrin repeat"/>
    <property type="match status" value="17"/>
</dbReference>
<feature type="domain" description="EF-hand" evidence="17">
    <location>
        <begin position="2272"/>
        <end position="2307"/>
    </location>
</feature>
<dbReference type="CDD" id="cd11808">
    <property type="entry name" value="SH3_Alpha_Spectrin"/>
    <property type="match status" value="1"/>
</dbReference>
<feature type="coiled-coil region" evidence="15">
    <location>
        <begin position="1219"/>
        <end position="1246"/>
    </location>
</feature>
<dbReference type="GO" id="GO:0045169">
    <property type="term" value="C:fusome"/>
    <property type="evidence" value="ECO:0007669"/>
    <property type="project" value="UniProtKB-ARBA"/>
</dbReference>
<reference evidence="18" key="1">
    <citation type="submission" date="2021-01" db="UniProtKB">
        <authorList>
            <consortium name="EnsemblMetazoa"/>
        </authorList>
    </citation>
    <scope>IDENTIFICATION</scope>
</reference>
<dbReference type="FunFam" id="1.20.58.60:FF:000007">
    <property type="entry name" value="Spectrin alpha chain non-erythrocytic 1"/>
    <property type="match status" value="2"/>
</dbReference>
<dbReference type="GeneID" id="111243447"/>
<dbReference type="CTD" id="38231"/>
<keyword evidence="12" id="KW-0009">Actin-binding</keyword>
<dbReference type="FunFam" id="1.20.58.60:FF:000035">
    <property type="entry name" value="Spectrin alpha chain, non-erythrocytic 1"/>
    <property type="match status" value="1"/>
</dbReference>
<dbReference type="RefSeq" id="XP_022644756.1">
    <property type="nucleotide sequence ID" value="XM_022789021.1"/>
</dbReference>
<evidence type="ECO:0000256" key="2">
    <source>
        <dbReference type="ARBA" id="ARBA00004544"/>
    </source>
</evidence>
<dbReference type="FunFam" id="1.20.58.60:FF:000043">
    <property type="entry name" value="Spectrin alpha chain, non-erythrocytic 1"/>
    <property type="match status" value="1"/>
</dbReference>
<feature type="coiled-coil region" evidence="15">
    <location>
        <begin position="1893"/>
        <end position="1920"/>
    </location>
</feature>
<comment type="similarity">
    <text evidence="3">Belongs to the spectrin family.</text>
</comment>
<dbReference type="KEGG" id="vde:111243447"/>
<dbReference type="FunFam" id="1.20.58.60:FF:000078">
    <property type="entry name" value="Spectrin alpha chain, non-erythrocytic 1"/>
    <property type="match status" value="1"/>
</dbReference>
<feature type="coiled-coil region" evidence="15">
    <location>
        <begin position="190"/>
        <end position="217"/>
    </location>
</feature>
<evidence type="ECO:0000313" key="18">
    <source>
        <dbReference type="EnsemblMetazoa" id="XP_022644756"/>
    </source>
</evidence>
<keyword evidence="19" id="KW-1185">Reference proteome</keyword>
<dbReference type="GO" id="GO:0007026">
    <property type="term" value="P:negative regulation of microtubule depolymerization"/>
    <property type="evidence" value="ECO:0007669"/>
    <property type="project" value="UniProtKB-ARBA"/>
</dbReference>
<dbReference type="GO" id="GO:0031594">
    <property type="term" value="C:neuromuscular junction"/>
    <property type="evidence" value="ECO:0007669"/>
    <property type="project" value="UniProtKB-ARBA"/>
</dbReference>
<dbReference type="GO" id="GO:0016328">
    <property type="term" value="C:lateral plasma membrane"/>
    <property type="evidence" value="ECO:0007669"/>
    <property type="project" value="UniProtKB-ARBA"/>
</dbReference>
<dbReference type="FunFam" id="1.20.58.60:FF:000006">
    <property type="entry name" value="Spectrin alpha chain, non-erythrocytic 1"/>
    <property type="match status" value="2"/>
</dbReference>
<evidence type="ECO:0000256" key="9">
    <source>
        <dbReference type="ARBA" id="ARBA00022737"/>
    </source>
</evidence>
<evidence type="ECO:0000259" key="17">
    <source>
        <dbReference type="PROSITE" id="PS50222"/>
    </source>
</evidence>
<dbReference type="OMA" id="FQIAQEE"/>
<accession>A0A7M7JDD2</accession>
<dbReference type="PROSITE" id="PS50002">
    <property type="entry name" value="SH3"/>
    <property type="match status" value="1"/>
</dbReference>
<dbReference type="FunFam" id="1.20.58.60:FF:000017">
    <property type="entry name" value="Spectrin alpha chain, non-erythrocytic 1"/>
    <property type="match status" value="2"/>
</dbReference>
<dbReference type="GO" id="GO:0005516">
    <property type="term" value="F:calmodulin binding"/>
    <property type="evidence" value="ECO:0007669"/>
    <property type="project" value="UniProtKB-KW"/>
</dbReference>
<dbReference type="CDD" id="cd00176">
    <property type="entry name" value="SPEC"/>
    <property type="match status" value="11"/>
</dbReference>
<keyword evidence="7" id="KW-0597">Phosphoprotein</keyword>
<dbReference type="Gene3D" id="2.30.30.40">
    <property type="entry name" value="SH3 Domains"/>
    <property type="match status" value="1"/>
</dbReference>
<dbReference type="Gene3D" id="1.10.238.10">
    <property type="entry name" value="EF-hand"/>
    <property type="match status" value="2"/>
</dbReference>
<evidence type="ECO:0000256" key="14">
    <source>
        <dbReference type="PROSITE-ProRule" id="PRU00192"/>
    </source>
</evidence>
<evidence type="ECO:0000313" key="19">
    <source>
        <dbReference type="Proteomes" id="UP000594260"/>
    </source>
</evidence>